<accession>A0ABX2DX66</accession>
<feature type="domain" description="HTH merR-type" evidence="2">
    <location>
        <begin position="11"/>
        <end position="73"/>
    </location>
</feature>
<dbReference type="RefSeq" id="WP_173140251.1">
    <property type="nucleotide sequence ID" value="NZ_JABMKX010000023.1"/>
</dbReference>
<feature type="region of interest" description="Disordered" evidence="1">
    <location>
        <begin position="83"/>
        <end position="108"/>
    </location>
</feature>
<sequence length="137" mass="16055">MVTKKLYTQLEVIELLKLPPTTIKRWLEYFTHFIPVVQRGDSKFFEYESLKVLTRVSELRQDRYHLGTIVRILVEEGFPMYSTPREMSGPHMDKPGSSADSEELKSREQQQRIISSILLIADELYRLAGYMDELGQK</sequence>
<evidence type="ECO:0000256" key="1">
    <source>
        <dbReference type="SAM" id="MobiDB-lite"/>
    </source>
</evidence>
<dbReference type="EMBL" id="JABMKX010000023">
    <property type="protein sequence ID" value="NQX49299.1"/>
    <property type="molecule type" value="Genomic_DNA"/>
</dbReference>
<dbReference type="InterPro" id="IPR000551">
    <property type="entry name" value="MerR-type_HTH_dom"/>
</dbReference>
<proteinExistence type="predicted"/>
<dbReference type="Proteomes" id="UP000711047">
    <property type="component" value="Unassembled WGS sequence"/>
</dbReference>
<evidence type="ECO:0000259" key="2">
    <source>
        <dbReference type="Pfam" id="PF13411"/>
    </source>
</evidence>
<evidence type="ECO:0000313" key="4">
    <source>
        <dbReference type="Proteomes" id="UP000711047"/>
    </source>
</evidence>
<evidence type="ECO:0000313" key="3">
    <source>
        <dbReference type="EMBL" id="NQX49299.1"/>
    </source>
</evidence>
<gene>
    <name evidence="3" type="ORF">HQN87_28675</name>
</gene>
<reference evidence="3 4" key="1">
    <citation type="submission" date="2020-05" db="EMBL/GenBank/DDBJ databases">
        <title>Paenibacillus glebae, sp. nov., Paenibacillus humi sp. nov., Paenibacillus pedi sp. nov., Paenibacillus terrestris sp. nov. and Paenibacillus terricola sp. nov., isolated from a forest top soil sample.</title>
        <authorList>
            <person name="Qi S."/>
            <person name="Carlier A."/>
            <person name="Cnockaert M."/>
            <person name="Vandamme P."/>
        </authorList>
    </citation>
    <scope>NUCLEOTIDE SEQUENCE [LARGE SCALE GENOMIC DNA]</scope>
    <source>
        <strain evidence="3 4">LMG 29502</strain>
    </source>
</reference>
<organism evidence="3 4">
    <name type="scientific">Paenibacillus tritici</name>
    <dbReference type="NCBI Taxonomy" id="1873425"/>
    <lineage>
        <taxon>Bacteria</taxon>
        <taxon>Bacillati</taxon>
        <taxon>Bacillota</taxon>
        <taxon>Bacilli</taxon>
        <taxon>Bacillales</taxon>
        <taxon>Paenibacillaceae</taxon>
        <taxon>Paenibacillus</taxon>
    </lineage>
</organism>
<dbReference type="Pfam" id="PF13411">
    <property type="entry name" value="MerR_1"/>
    <property type="match status" value="1"/>
</dbReference>
<name>A0ABX2DX66_9BACL</name>
<comment type="caution">
    <text evidence="3">The sequence shown here is derived from an EMBL/GenBank/DDBJ whole genome shotgun (WGS) entry which is preliminary data.</text>
</comment>
<protein>
    <submittedName>
        <fullName evidence="3">MerR family transcriptional regulator</fullName>
    </submittedName>
</protein>
<keyword evidence="4" id="KW-1185">Reference proteome</keyword>